<dbReference type="RefSeq" id="WP_076530014.1">
    <property type="nucleotide sequence ID" value="NZ_BMEH01000002.1"/>
</dbReference>
<dbReference type="GO" id="GO:0009450">
    <property type="term" value="P:gamma-aminobutyric acid catabolic process"/>
    <property type="evidence" value="ECO:0007669"/>
    <property type="project" value="TreeGrafter"/>
</dbReference>
<dbReference type="AlphaFoldDB" id="A0A1N7MMT5"/>
<evidence type="ECO:0000259" key="3">
    <source>
        <dbReference type="Pfam" id="PF00171"/>
    </source>
</evidence>
<keyword evidence="5" id="KW-1185">Reference proteome</keyword>
<dbReference type="InterPro" id="IPR050740">
    <property type="entry name" value="Aldehyde_DH_Superfamily"/>
</dbReference>
<dbReference type="OrthoDB" id="9812625at2"/>
<keyword evidence="2" id="KW-0560">Oxidoreductase</keyword>
<dbReference type="STRING" id="1086013.SAMN05421774_102810"/>
<feature type="domain" description="Aldehyde dehydrogenase" evidence="3">
    <location>
        <begin position="33"/>
        <end position="485"/>
    </location>
</feature>
<name>A0A1N7MMT5_9RHOB</name>
<evidence type="ECO:0000313" key="4">
    <source>
        <dbReference type="EMBL" id="SIS87342.1"/>
    </source>
</evidence>
<dbReference type="Gene3D" id="3.40.605.10">
    <property type="entry name" value="Aldehyde Dehydrogenase, Chain A, domain 1"/>
    <property type="match status" value="1"/>
</dbReference>
<dbReference type="FunFam" id="3.40.605.10:FF:000007">
    <property type="entry name" value="NAD/NADP-dependent betaine aldehyde dehydrogenase"/>
    <property type="match status" value="1"/>
</dbReference>
<dbReference type="PANTHER" id="PTHR43353">
    <property type="entry name" value="SUCCINATE-SEMIALDEHYDE DEHYDROGENASE, MITOCHONDRIAL"/>
    <property type="match status" value="1"/>
</dbReference>
<dbReference type="Proteomes" id="UP000186141">
    <property type="component" value="Unassembled WGS sequence"/>
</dbReference>
<dbReference type="CDD" id="cd07103">
    <property type="entry name" value="ALDH_F5_SSADH_GabD"/>
    <property type="match status" value="1"/>
</dbReference>
<sequence length="488" mass="50771">MTTSASGDWATPYGADTTTIMGRIDGKPLTGGRSFDILNPANEQVIGQGVAASPEQVQAALTSSAAAFETWRFSPVQQRSAILHRAAALMRDKAQELALTLTLEQGKPLAQALVEIQISAEALDWFAGAALRIDGRVMPGRTPGARQITVPEPIGPVAALTPWNFPALLAVRKIGPALAAGCTVVLKPAEETPAITVAIADAFAQAGLPDGVLNLVFGNAAEISSALIASPVIRKVSFTGSVPVGKLLAEQAGRHMKPCTLELGGHAPVLVMDDADPVKAAAASVLGKSRNSGQVCTSPTRFFVQDAVHDRFLSAFTEGMAALKVGDGTQPGMDMGPLANGRRITAMEELVADAIQRGAKLMTGGARIGNRGYMFEPTVLAGVPDDAMIMSSEPFGPIAIVNRVADLDEALAKANSVSVGLAGYAFTDSQTRAVAIANRLEVGMLAINNFAVSQIEAPFGGVKDSGYGYEGGPEGLSHYLHHKLVHHA</sequence>
<organism evidence="4 5">
    <name type="scientific">Gemmobacter megaterium</name>
    <dbReference type="NCBI Taxonomy" id="1086013"/>
    <lineage>
        <taxon>Bacteria</taxon>
        <taxon>Pseudomonadati</taxon>
        <taxon>Pseudomonadota</taxon>
        <taxon>Alphaproteobacteria</taxon>
        <taxon>Rhodobacterales</taxon>
        <taxon>Paracoccaceae</taxon>
        <taxon>Gemmobacter</taxon>
    </lineage>
</organism>
<proteinExistence type="inferred from homology"/>
<dbReference type="InterPro" id="IPR015590">
    <property type="entry name" value="Aldehyde_DH_dom"/>
</dbReference>
<comment type="similarity">
    <text evidence="1">Belongs to the aldehyde dehydrogenase family.</text>
</comment>
<protein>
    <submittedName>
        <fullName evidence="4">Succinate semialdehyde dehydrogenase</fullName>
    </submittedName>
</protein>
<accession>A0A1N7MMT5</accession>
<gene>
    <name evidence="4" type="ORF">SAMN05421774_102810</name>
</gene>
<reference evidence="4 5" key="1">
    <citation type="submission" date="2017-01" db="EMBL/GenBank/DDBJ databases">
        <authorList>
            <person name="Mah S.A."/>
            <person name="Swanson W.J."/>
            <person name="Moy G.W."/>
            <person name="Vacquier V.D."/>
        </authorList>
    </citation>
    <scope>NUCLEOTIDE SEQUENCE [LARGE SCALE GENOMIC DNA]</scope>
    <source>
        <strain evidence="4 5">DSM 26375</strain>
    </source>
</reference>
<dbReference type="GO" id="GO:0004777">
    <property type="term" value="F:succinate-semialdehyde dehydrogenase (NAD+) activity"/>
    <property type="evidence" value="ECO:0007669"/>
    <property type="project" value="TreeGrafter"/>
</dbReference>
<dbReference type="InterPro" id="IPR016162">
    <property type="entry name" value="Ald_DH_N"/>
</dbReference>
<dbReference type="FunFam" id="3.40.309.10:FF:000009">
    <property type="entry name" value="Aldehyde dehydrogenase A"/>
    <property type="match status" value="1"/>
</dbReference>
<dbReference type="EMBL" id="FTOT01000002">
    <property type="protein sequence ID" value="SIS87342.1"/>
    <property type="molecule type" value="Genomic_DNA"/>
</dbReference>
<dbReference type="Pfam" id="PF00171">
    <property type="entry name" value="Aldedh"/>
    <property type="match status" value="1"/>
</dbReference>
<dbReference type="InterPro" id="IPR016163">
    <property type="entry name" value="Ald_DH_C"/>
</dbReference>
<dbReference type="PANTHER" id="PTHR43353:SF6">
    <property type="entry name" value="CYTOPLASMIC ALDEHYDE DEHYDROGENASE (EUROFUNG)"/>
    <property type="match status" value="1"/>
</dbReference>
<dbReference type="InterPro" id="IPR016161">
    <property type="entry name" value="Ald_DH/histidinol_DH"/>
</dbReference>
<dbReference type="Gene3D" id="3.40.309.10">
    <property type="entry name" value="Aldehyde Dehydrogenase, Chain A, domain 2"/>
    <property type="match status" value="1"/>
</dbReference>
<dbReference type="SUPFAM" id="SSF53720">
    <property type="entry name" value="ALDH-like"/>
    <property type="match status" value="1"/>
</dbReference>
<evidence type="ECO:0000313" key="5">
    <source>
        <dbReference type="Proteomes" id="UP000186141"/>
    </source>
</evidence>
<evidence type="ECO:0000256" key="1">
    <source>
        <dbReference type="ARBA" id="ARBA00009986"/>
    </source>
</evidence>
<evidence type="ECO:0000256" key="2">
    <source>
        <dbReference type="ARBA" id="ARBA00023002"/>
    </source>
</evidence>